<feature type="domain" description="VWFA" evidence="2">
    <location>
        <begin position="132"/>
        <end position="283"/>
    </location>
</feature>
<dbReference type="InterPro" id="IPR002035">
    <property type="entry name" value="VWF_A"/>
</dbReference>
<keyword evidence="4" id="KW-1185">Reference proteome</keyword>
<feature type="compositionally biased region" description="Basic and acidic residues" evidence="1">
    <location>
        <begin position="7"/>
        <end position="25"/>
    </location>
</feature>
<reference evidence="4" key="1">
    <citation type="journal article" date="2019" name="Int. J. Syst. Evol. Microbiol.">
        <title>The Global Catalogue of Microorganisms (GCM) 10K type strain sequencing project: providing services to taxonomists for standard genome sequencing and annotation.</title>
        <authorList>
            <consortium name="The Broad Institute Genomics Platform"/>
            <consortium name="The Broad Institute Genome Sequencing Center for Infectious Disease"/>
            <person name="Wu L."/>
            <person name="Ma J."/>
        </authorList>
    </citation>
    <scope>NUCLEOTIDE SEQUENCE [LARGE SCALE GENOMIC DNA]</scope>
    <source>
        <strain evidence="4">CGMCC 4.7641</strain>
    </source>
</reference>
<dbReference type="InterPro" id="IPR041176">
    <property type="entry name" value="VWA_3_C"/>
</dbReference>
<comment type="caution">
    <text evidence="3">The sequence shown here is derived from an EMBL/GenBank/DDBJ whole genome shotgun (WGS) entry which is preliminary data.</text>
</comment>
<sequence length="513" mass="53117">MTDPFDDTARDVVRRAYEADPRPEAGDPAAALARFRARSADLPTDSAGQPVPAPSAETDAPAARAWRALGEQPSTVGPGTGRPPRPSASGAGIELRVDVHQNEYLPAGEDQVDAVVTVTGAGTAPPSGHGHAEVIIVDCSASMNNPPTKLAATRRAAAAAIDALTDGAAFAVIAGSDQAHAAYPAVGLAIADDKTRAEAKLAVQQLSASGGTAFGRWLALADRLFADQPPGVRHAILLTDGRNDHETPAQFAAALAACEGRFTCDCRGVGTGWHVEELRTIATTLLGTVDIVADPGGLAADFQAMTAAAMGKTVADTSLQLWTPPGAEVLFVKQVAPTVQDLTGKRISSDRQHGDYPTGSWGAERREYHIRVHLRPGAIGDETLAAKISMTSGNQVLGEGRLKAIWTDDADLSAEASPRIAHYTAQAELAETIQDGLAARQSGDLDTAAAKLGRAVQLARQSGNTPTEKLLSKLVDAPMSGTARMKDKIDEADAITLAVRSGSPRASGGGPSE</sequence>
<feature type="region of interest" description="Disordered" evidence="1">
    <location>
        <begin position="1"/>
        <end position="61"/>
    </location>
</feature>
<dbReference type="CDD" id="cd00198">
    <property type="entry name" value="vWFA"/>
    <property type="match status" value="1"/>
</dbReference>
<dbReference type="PROSITE" id="PS50234">
    <property type="entry name" value="VWFA"/>
    <property type="match status" value="1"/>
</dbReference>
<feature type="region of interest" description="Disordered" evidence="1">
    <location>
        <begin position="71"/>
        <end position="90"/>
    </location>
</feature>
<name>A0ABW5HIF7_9PSEU</name>
<dbReference type="EMBL" id="JBHUKS010000027">
    <property type="protein sequence ID" value="MFD2472659.1"/>
    <property type="molecule type" value="Genomic_DNA"/>
</dbReference>
<evidence type="ECO:0000313" key="4">
    <source>
        <dbReference type="Proteomes" id="UP001597483"/>
    </source>
</evidence>
<organism evidence="3 4">
    <name type="scientific">Amycolatopsis silviterrae</name>
    <dbReference type="NCBI Taxonomy" id="1656914"/>
    <lineage>
        <taxon>Bacteria</taxon>
        <taxon>Bacillati</taxon>
        <taxon>Actinomycetota</taxon>
        <taxon>Actinomycetes</taxon>
        <taxon>Pseudonocardiales</taxon>
        <taxon>Pseudonocardiaceae</taxon>
        <taxon>Amycolatopsis</taxon>
    </lineage>
</organism>
<dbReference type="Gene3D" id="1.20.120.1690">
    <property type="match status" value="1"/>
</dbReference>
<dbReference type="Proteomes" id="UP001597483">
    <property type="component" value="Unassembled WGS sequence"/>
</dbReference>
<accession>A0ABW5HIF7</accession>
<dbReference type="Pfam" id="PF18571">
    <property type="entry name" value="VWA_3_C"/>
    <property type="match status" value="1"/>
</dbReference>
<dbReference type="SUPFAM" id="SSF53300">
    <property type="entry name" value="vWA-like"/>
    <property type="match status" value="1"/>
</dbReference>
<proteinExistence type="predicted"/>
<protein>
    <submittedName>
        <fullName evidence="3">VWA domain-containing protein</fullName>
    </submittedName>
</protein>
<dbReference type="Gene3D" id="3.40.50.410">
    <property type="entry name" value="von Willebrand factor, type A domain"/>
    <property type="match status" value="1"/>
</dbReference>
<evidence type="ECO:0000313" key="3">
    <source>
        <dbReference type="EMBL" id="MFD2472659.1"/>
    </source>
</evidence>
<gene>
    <name evidence="3" type="ORF">ACFSVL_35050</name>
</gene>
<evidence type="ECO:0000259" key="2">
    <source>
        <dbReference type="PROSITE" id="PS50234"/>
    </source>
</evidence>
<dbReference type="SMART" id="SM00327">
    <property type="entry name" value="VWA"/>
    <property type="match status" value="1"/>
</dbReference>
<dbReference type="InterPro" id="IPR036465">
    <property type="entry name" value="vWFA_dom_sf"/>
</dbReference>
<evidence type="ECO:0000256" key="1">
    <source>
        <dbReference type="SAM" id="MobiDB-lite"/>
    </source>
</evidence>
<dbReference type="Pfam" id="PF13768">
    <property type="entry name" value="VWA_3"/>
    <property type="match status" value="1"/>
</dbReference>
<dbReference type="Gene3D" id="2.60.40.3670">
    <property type="match status" value="1"/>
</dbReference>
<dbReference type="RefSeq" id="WP_378310513.1">
    <property type="nucleotide sequence ID" value="NZ_JBHUKS010000027.1"/>
</dbReference>